<reference evidence="2" key="1">
    <citation type="submission" date="2023-10" db="EMBL/GenBank/DDBJ databases">
        <authorList>
            <person name="Chen Y."/>
            <person name="Shah S."/>
            <person name="Dougan E. K."/>
            <person name="Thang M."/>
            <person name="Chan C."/>
        </authorList>
    </citation>
    <scope>NUCLEOTIDE SEQUENCE [LARGE SCALE GENOMIC DNA]</scope>
</reference>
<evidence type="ECO:0000313" key="3">
    <source>
        <dbReference type="Proteomes" id="UP001189429"/>
    </source>
</evidence>
<dbReference type="EMBL" id="CAUYUJ010000559">
    <property type="protein sequence ID" value="CAK0791320.1"/>
    <property type="molecule type" value="Genomic_DNA"/>
</dbReference>
<gene>
    <name evidence="2" type="ORF">PCOR1329_LOCUS2255</name>
</gene>
<organism evidence="2 3">
    <name type="scientific">Prorocentrum cordatum</name>
    <dbReference type="NCBI Taxonomy" id="2364126"/>
    <lineage>
        <taxon>Eukaryota</taxon>
        <taxon>Sar</taxon>
        <taxon>Alveolata</taxon>
        <taxon>Dinophyceae</taxon>
        <taxon>Prorocentrales</taxon>
        <taxon>Prorocentraceae</taxon>
        <taxon>Prorocentrum</taxon>
    </lineage>
</organism>
<proteinExistence type="predicted"/>
<name>A0ABN9PLU6_9DINO</name>
<keyword evidence="3" id="KW-1185">Reference proteome</keyword>
<dbReference type="Proteomes" id="UP001189429">
    <property type="component" value="Unassembled WGS sequence"/>
</dbReference>
<protein>
    <submittedName>
        <fullName evidence="2">Uncharacterized protein</fullName>
    </submittedName>
</protein>
<evidence type="ECO:0000256" key="1">
    <source>
        <dbReference type="SAM" id="MobiDB-lite"/>
    </source>
</evidence>
<accession>A0ABN9PLU6</accession>
<feature type="non-terminal residue" evidence="2">
    <location>
        <position position="181"/>
    </location>
</feature>
<feature type="region of interest" description="Disordered" evidence="1">
    <location>
        <begin position="142"/>
        <end position="181"/>
    </location>
</feature>
<sequence>MRGNHAGQGGAAKVRGASAGDSRDDLALRLLAVASQLTLKRALEIRELQAATFRVSLLPASAPAVQAMKSATAPFAEGPRAAAARKGTAPAGEPHAHAWAAWAMNAVKKTFDKGHVKVYLATKSTPDCSTLAGAAIGHLLKQGGKEKTGQAPRGGNERPLQTLHDQLKEVVGDKSSMTDVE</sequence>
<comment type="caution">
    <text evidence="2">The sequence shown here is derived from an EMBL/GenBank/DDBJ whole genome shotgun (WGS) entry which is preliminary data.</text>
</comment>
<evidence type="ECO:0000313" key="2">
    <source>
        <dbReference type="EMBL" id="CAK0791320.1"/>
    </source>
</evidence>